<name>A0A6J4I8I8_9CHLR</name>
<evidence type="ECO:0000313" key="1">
    <source>
        <dbReference type="EMBL" id="CAA9245218.1"/>
    </source>
</evidence>
<gene>
    <name evidence="1" type="ORF">AVDCRST_MAG26-1630</name>
</gene>
<organism evidence="1">
    <name type="scientific">uncultured Chloroflexia bacterium</name>
    <dbReference type="NCBI Taxonomy" id="1672391"/>
    <lineage>
        <taxon>Bacteria</taxon>
        <taxon>Bacillati</taxon>
        <taxon>Chloroflexota</taxon>
        <taxon>Chloroflexia</taxon>
        <taxon>environmental samples</taxon>
    </lineage>
</organism>
<dbReference type="EMBL" id="CADCTK010000374">
    <property type="protein sequence ID" value="CAA9245218.1"/>
    <property type="molecule type" value="Genomic_DNA"/>
</dbReference>
<proteinExistence type="predicted"/>
<accession>A0A6J4I8I8</accession>
<sequence length="183" mass="19375">MRRRSLPLWLLLVLAGALGGMAALGLERGMAALAPSIMPGASEPAQLPTREPPLVVVLPTTNSTTAPTPASGDTAGEISALQSELTQQRALLLVLRAERHTSLASDALFTNDYAAAERELVAARAALDNAFGLVPEALKQVIDGQRREVASMRGDLQIDPEGMHERLRATQDLLLGVVVPLSE</sequence>
<reference evidence="1" key="1">
    <citation type="submission" date="2020-02" db="EMBL/GenBank/DDBJ databases">
        <authorList>
            <person name="Meier V. D."/>
        </authorList>
    </citation>
    <scope>NUCLEOTIDE SEQUENCE</scope>
    <source>
        <strain evidence="1">AVDCRST_MAG26</strain>
    </source>
</reference>
<dbReference type="AlphaFoldDB" id="A0A6J4I8I8"/>
<protein>
    <submittedName>
        <fullName evidence="1">Uncharacterized protein</fullName>
    </submittedName>
</protein>